<feature type="domain" description="Chitin-binding type-1" evidence="4">
    <location>
        <begin position="112"/>
        <end position="160"/>
    </location>
</feature>
<evidence type="ECO:0000256" key="2">
    <source>
        <dbReference type="PROSITE-ProRule" id="PRU00261"/>
    </source>
</evidence>
<keyword evidence="6" id="KW-1185">Reference proteome</keyword>
<dbReference type="AlphaFoldDB" id="A0AAQ3M4T3"/>
<comment type="caution">
    <text evidence="2">Lacks conserved residue(s) required for the propagation of feature annotation.</text>
</comment>
<dbReference type="Gene3D" id="3.30.60.10">
    <property type="entry name" value="Endochitinase-like"/>
    <property type="match status" value="1"/>
</dbReference>
<feature type="disulfide bond" evidence="2">
    <location>
        <begin position="135"/>
        <end position="149"/>
    </location>
</feature>
<evidence type="ECO:0000259" key="4">
    <source>
        <dbReference type="PROSITE" id="PS50941"/>
    </source>
</evidence>
<accession>A0AAQ3M4T3</accession>
<keyword evidence="1 2" id="KW-0147">Chitin-binding</keyword>
<dbReference type="EMBL" id="CP138581">
    <property type="protein sequence ID" value="WPG98456.1"/>
    <property type="molecule type" value="Genomic_DNA"/>
</dbReference>
<dbReference type="InterPro" id="IPR001002">
    <property type="entry name" value="Chitin-bd_1"/>
</dbReference>
<dbReference type="PROSITE" id="PS50941">
    <property type="entry name" value="CHIT_BIND_I_2"/>
    <property type="match status" value="1"/>
</dbReference>
<dbReference type="SMART" id="SM00270">
    <property type="entry name" value="ChtBD1"/>
    <property type="match status" value="1"/>
</dbReference>
<name>A0AAQ3M4T3_9PEZI</name>
<proteinExistence type="predicted"/>
<protein>
    <recommendedName>
        <fullName evidence="4">Chitin-binding type-1 domain-containing protein</fullName>
    </recommendedName>
</protein>
<feature type="chain" id="PRO_5042908038" description="Chitin-binding type-1 domain-containing protein" evidence="3">
    <location>
        <begin position="20"/>
        <end position="163"/>
    </location>
</feature>
<dbReference type="InterPro" id="IPR036861">
    <property type="entry name" value="Endochitinase-like_sf"/>
</dbReference>
<evidence type="ECO:0000256" key="3">
    <source>
        <dbReference type="SAM" id="SignalP"/>
    </source>
</evidence>
<feature type="signal peptide" evidence="3">
    <location>
        <begin position="1"/>
        <end position="19"/>
    </location>
</feature>
<keyword evidence="2" id="KW-1015">Disulfide bond</keyword>
<keyword evidence="3" id="KW-0732">Signal</keyword>
<gene>
    <name evidence="5" type="ORF">R9X50_00124700</name>
</gene>
<feature type="disulfide bond" evidence="2">
    <location>
        <begin position="130"/>
        <end position="142"/>
    </location>
</feature>
<evidence type="ECO:0000313" key="5">
    <source>
        <dbReference type="EMBL" id="WPG98456.1"/>
    </source>
</evidence>
<organism evidence="5 6">
    <name type="scientific">Acrodontium crateriforme</name>
    <dbReference type="NCBI Taxonomy" id="150365"/>
    <lineage>
        <taxon>Eukaryota</taxon>
        <taxon>Fungi</taxon>
        <taxon>Dikarya</taxon>
        <taxon>Ascomycota</taxon>
        <taxon>Pezizomycotina</taxon>
        <taxon>Dothideomycetes</taxon>
        <taxon>Dothideomycetidae</taxon>
        <taxon>Mycosphaerellales</taxon>
        <taxon>Teratosphaeriaceae</taxon>
        <taxon>Acrodontium</taxon>
    </lineage>
</organism>
<dbReference type="SUPFAM" id="SSF57016">
    <property type="entry name" value="Plant lectins/antimicrobial peptides"/>
    <property type="match status" value="1"/>
</dbReference>
<dbReference type="GO" id="GO:0008061">
    <property type="term" value="F:chitin binding"/>
    <property type="evidence" value="ECO:0007669"/>
    <property type="project" value="UniProtKB-UniRule"/>
</dbReference>
<evidence type="ECO:0000256" key="1">
    <source>
        <dbReference type="ARBA" id="ARBA00022669"/>
    </source>
</evidence>
<evidence type="ECO:0000313" key="6">
    <source>
        <dbReference type="Proteomes" id="UP001303373"/>
    </source>
</evidence>
<dbReference type="Proteomes" id="UP001303373">
    <property type="component" value="Chromosome 2"/>
</dbReference>
<reference evidence="5 6" key="1">
    <citation type="submission" date="2023-11" db="EMBL/GenBank/DDBJ databases">
        <title>An acidophilic fungus is an integral part of prey digestion in a carnivorous sundew plant.</title>
        <authorList>
            <person name="Tsai I.J."/>
        </authorList>
    </citation>
    <scope>NUCLEOTIDE SEQUENCE [LARGE SCALE GENOMIC DNA]</scope>
    <source>
        <strain evidence="5">169a</strain>
    </source>
</reference>
<sequence length="163" mass="17769">MNLHSSYAWMVLAMTLTSAKPFTPPQEKPPFPIHPVAAPHQPLNNQIWAIPHQWLGKRVVQEQHGAHEKRDASATTTDTTSVLIWTPTTPVILAPEAPINASEANMLYKSNGPDCGVDVFDNGTKTDWGCESGGCCSKFGYCGKTFKHCGFGCQHSGCQRFGV</sequence>